<proteinExistence type="predicted"/>
<comment type="caution">
    <text evidence="9">The sequence shown here is derived from an EMBL/GenBank/DDBJ whole genome shotgun (WGS) entry which is preliminary data.</text>
</comment>
<evidence type="ECO:0000256" key="7">
    <source>
        <dbReference type="SAM" id="MobiDB-lite"/>
    </source>
</evidence>
<sequence>MESFIFGGLVVISLLLTIQAAHTLYLMIYTWDQPDVDGRTKAPDHFAAPALSFTALLPARHEQEVIARTIDRIVHSNYPPHLLQVLVICSADDTGTIARVRDKLEDLRYEGINNADLVVFDDQPVNKPHGLNCGLRRAQGDVVTIFDAEDEMHPDILRVVNTVMVGERVNIVQAGVQLMNYTTNWYSTFNVLEYFFWFKSRLHHHAKHGSIPLGGNTCFFNRKLLLHLDGWDETNLTEDAEIGLRMCAMGERIRVIYDDRYVTKEETPPTLTSFIKQRTRWNQGFMQTLGKGSWKQMPTRRQRWLACYTLAFPYAQAVFGIYTPMALLMMVVLHAPVTVALVSFLPVLLLIAHFLTAVVGLHEFTEAHGMKPSPGIAVKMAFTWVPYQLVMAYAAIRALRRQMAGQRNWEKTEHVGAHRPTVSAPKSAVTAEKAMRSG</sequence>
<evidence type="ECO:0000256" key="4">
    <source>
        <dbReference type="ARBA" id="ARBA00022692"/>
    </source>
</evidence>
<dbReference type="EMBL" id="JADBEM010000001">
    <property type="protein sequence ID" value="MBE1607868.1"/>
    <property type="molecule type" value="Genomic_DNA"/>
</dbReference>
<gene>
    <name evidence="9" type="ORF">HEB94_004716</name>
</gene>
<keyword evidence="4 8" id="KW-0812">Transmembrane</keyword>
<dbReference type="RefSeq" id="WP_192751744.1">
    <property type="nucleotide sequence ID" value="NZ_BAABJL010000040.1"/>
</dbReference>
<dbReference type="PANTHER" id="PTHR43867">
    <property type="entry name" value="CELLULOSE SYNTHASE CATALYTIC SUBUNIT A [UDP-FORMING]"/>
    <property type="match status" value="1"/>
</dbReference>
<organism evidence="9 10">
    <name type="scientific">Actinopolymorpha pittospori</name>
    <dbReference type="NCBI Taxonomy" id="648752"/>
    <lineage>
        <taxon>Bacteria</taxon>
        <taxon>Bacillati</taxon>
        <taxon>Actinomycetota</taxon>
        <taxon>Actinomycetes</taxon>
        <taxon>Propionibacteriales</taxon>
        <taxon>Actinopolymorphaceae</taxon>
        <taxon>Actinopolymorpha</taxon>
    </lineage>
</organism>
<evidence type="ECO:0000256" key="5">
    <source>
        <dbReference type="ARBA" id="ARBA00022989"/>
    </source>
</evidence>
<reference evidence="9" key="1">
    <citation type="submission" date="2020-10" db="EMBL/GenBank/DDBJ databases">
        <title>Sequencing the genomes of 1000 actinobacteria strains.</title>
        <authorList>
            <person name="Klenk H.-P."/>
        </authorList>
    </citation>
    <scope>NUCLEOTIDE SEQUENCE</scope>
    <source>
        <strain evidence="9">DSM 45354</strain>
    </source>
</reference>
<dbReference type="GO" id="GO:0016757">
    <property type="term" value="F:glycosyltransferase activity"/>
    <property type="evidence" value="ECO:0007669"/>
    <property type="project" value="UniProtKB-KW"/>
</dbReference>
<feature type="transmembrane region" description="Helical" evidence="8">
    <location>
        <begin position="311"/>
        <end position="332"/>
    </location>
</feature>
<dbReference type="InterPro" id="IPR029044">
    <property type="entry name" value="Nucleotide-diphossugar_trans"/>
</dbReference>
<evidence type="ECO:0000256" key="2">
    <source>
        <dbReference type="ARBA" id="ARBA00022676"/>
    </source>
</evidence>
<dbReference type="Proteomes" id="UP000638648">
    <property type="component" value="Unassembled WGS sequence"/>
</dbReference>
<protein>
    <submittedName>
        <fullName evidence="9">Cellulose synthase/poly-beta-1,6-N-acetylglucosamine synthase-like glycosyltransferase</fullName>
    </submittedName>
</protein>
<dbReference type="SUPFAM" id="SSF53448">
    <property type="entry name" value="Nucleotide-diphospho-sugar transferases"/>
    <property type="match status" value="1"/>
</dbReference>
<dbReference type="InterPro" id="IPR050321">
    <property type="entry name" value="Glycosyltr_2/OpgH_subfam"/>
</dbReference>
<dbReference type="PANTHER" id="PTHR43867:SF2">
    <property type="entry name" value="CELLULOSE SYNTHASE CATALYTIC SUBUNIT A [UDP-FORMING]"/>
    <property type="match status" value="1"/>
</dbReference>
<keyword evidence="5 8" id="KW-1133">Transmembrane helix</keyword>
<evidence type="ECO:0000313" key="9">
    <source>
        <dbReference type="EMBL" id="MBE1607868.1"/>
    </source>
</evidence>
<dbReference type="GO" id="GO:0016020">
    <property type="term" value="C:membrane"/>
    <property type="evidence" value="ECO:0007669"/>
    <property type="project" value="UniProtKB-SubCell"/>
</dbReference>
<name>A0A927MYZ0_9ACTN</name>
<comment type="subcellular location">
    <subcellularLocation>
        <location evidence="1">Membrane</location>
        <topology evidence="1">Multi-pass membrane protein</topology>
    </subcellularLocation>
</comment>
<dbReference type="Gene3D" id="3.90.550.10">
    <property type="entry name" value="Spore Coat Polysaccharide Biosynthesis Protein SpsA, Chain A"/>
    <property type="match status" value="1"/>
</dbReference>
<evidence type="ECO:0000256" key="3">
    <source>
        <dbReference type="ARBA" id="ARBA00022679"/>
    </source>
</evidence>
<keyword evidence="3" id="KW-0808">Transferase</keyword>
<evidence type="ECO:0000256" key="8">
    <source>
        <dbReference type="SAM" id="Phobius"/>
    </source>
</evidence>
<evidence type="ECO:0000313" key="10">
    <source>
        <dbReference type="Proteomes" id="UP000638648"/>
    </source>
</evidence>
<dbReference type="Pfam" id="PF13641">
    <property type="entry name" value="Glyco_tranf_2_3"/>
    <property type="match status" value="1"/>
</dbReference>
<keyword evidence="10" id="KW-1185">Reference proteome</keyword>
<feature type="transmembrane region" description="Helical" evidence="8">
    <location>
        <begin position="339"/>
        <end position="361"/>
    </location>
</feature>
<dbReference type="AlphaFoldDB" id="A0A927MYZ0"/>
<keyword evidence="6 8" id="KW-0472">Membrane</keyword>
<feature type="region of interest" description="Disordered" evidence="7">
    <location>
        <begin position="412"/>
        <end position="438"/>
    </location>
</feature>
<keyword evidence="2" id="KW-0328">Glycosyltransferase</keyword>
<evidence type="ECO:0000256" key="6">
    <source>
        <dbReference type="ARBA" id="ARBA00023136"/>
    </source>
</evidence>
<accession>A0A927MYZ0</accession>
<evidence type="ECO:0000256" key="1">
    <source>
        <dbReference type="ARBA" id="ARBA00004141"/>
    </source>
</evidence>